<feature type="chain" id="PRO_5046457776" evidence="1">
    <location>
        <begin position="41"/>
        <end position="200"/>
    </location>
</feature>
<proteinExistence type="predicted"/>
<reference evidence="2 3" key="1">
    <citation type="submission" date="2022-01" db="EMBL/GenBank/DDBJ databases">
        <title>A high-quality chromosome-level genome assembly of rohu carp, Labeo rohita.</title>
        <authorList>
            <person name="Arick M.A. II"/>
            <person name="Hsu C.-Y."/>
            <person name="Magbanua Z."/>
            <person name="Pechanova O."/>
            <person name="Grover C."/>
            <person name="Miller E."/>
            <person name="Thrash A."/>
            <person name="Ezzel L."/>
            <person name="Alam S."/>
            <person name="Benzie J."/>
            <person name="Hamilton M."/>
            <person name="Karsi A."/>
            <person name="Lawrence M.L."/>
            <person name="Peterson D.G."/>
        </authorList>
    </citation>
    <scope>NUCLEOTIDE SEQUENCE [LARGE SCALE GENOMIC DNA]</scope>
    <source>
        <strain evidence="3">BAU-BD-2019</strain>
        <tissue evidence="2">Blood</tissue>
    </source>
</reference>
<dbReference type="Proteomes" id="UP000830375">
    <property type="component" value="Unassembled WGS sequence"/>
</dbReference>
<evidence type="ECO:0000256" key="1">
    <source>
        <dbReference type="SAM" id="SignalP"/>
    </source>
</evidence>
<gene>
    <name evidence="2" type="ORF">H4Q32_024866</name>
</gene>
<comment type="caution">
    <text evidence="2">The sequence shown here is derived from an EMBL/GenBank/DDBJ whole genome shotgun (WGS) entry which is preliminary data.</text>
</comment>
<sequence length="200" mass="22821">MLSDLQIRLNFSSFYFTQTQDHHRMRLMVLLLLFVTLILSDGLSNNSNHHTEINLLSKQSTPCQRSLNNGAFNTFISRHILLLDFDTTQPNYWPYYLFIMGLCGRAKQQSFLNRSDTYSIMRICNGGGIRGKDNLCISKEKFLVYVVQSSLRNKECAVQVQFERSYVTVACEAIGKFCLPVHYEGQADTAPSPSGQICEL</sequence>
<evidence type="ECO:0000313" key="2">
    <source>
        <dbReference type="EMBL" id="KAI2645086.1"/>
    </source>
</evidence>
<dbReference type="EMBL" id="JACTAM010002333">
    <property type="protein sequence ID" value="KAI2645086.1"/>
    <property type="molecule type" value="Genomic_DNA"/>
</dbReference>
<name>A0ABQ8L5V2_LABRO</name>
<keyword evidence="1" id="KW-0732">Signal</keyword>
<feature type="signal peptide" evidence="1">
    <location>
        <begin position="1"/>
        <end position="40"/>
    </location>
</feature>
<dbReference type="InterPro" id="IPR036816">
    <property type="entry name" value="RNaseA-like_dom_sf"/>
</dbReference>
<organism evidence="2 3">
    <name type="scientific">Labeo rohita</name>
    <name type="common">Indian major carp</name>
    <name type="synonym">Cyprinus rohita</name>
    <dbReference type="NCBI Taxonomy" id="84645"/>
    <lineage>
        <taxon>Eukaryota</taxon>
        <taxon>Metazoa</taxon>
        <taxon>Chordata</taxon>
        <taxon>Craniata</taxon>
        <taxon>Vertebrata</taxon>
        <taxon>Euteleostomi</taxon>
        <taxon>Actinopterygii</taxon>
        <taxon>Neopterygii</taxon>
        <taxon>Teleostei</taxon>
        <taxon>Ostariophysi</taxon>
        <taxon>Cypriniformes</taxon>
        <taxon>Cyprinidae</taxon>
        <taxon>Labeoninae</taxon>
        <taxon>Labeonini</taxon>
        <taxon>Labeo</taxon>
    </lineage>
</organism>
<protein>
    <submittedName>
        <fullName evidence="2">Gamma-conotoxin-like TeA53</fullName>
    </submittedName>
</protein>
<evidence type="ECO:0000313" key="3">
    <source>
        <dbReference type="Proteomes" id="UP000830375"/>
    </source>
</evidence>
<dbReference type="Gene3D" id="3.10.130.10">
    <property type="entry name" value="Ribonuclease A-like domain"/>
    <property type="match status" value="1"/>
</dbReference>
<accession>A0ABQ8L5V2</accession>
<keyword evidence="3" id="KW-1185">Reference proteome</keyword>